<dbReference type="PANTHER" id="PTHR15822">
    <property type="entry name" value="TRAF AND TNF RECEPTOR-ASSOCIATED PROTEIN"/>
    <property type="match status" value="1"/>
</dbReference>
<dbReference type="Gene3D" id="3.60.10.10">
    <property type="entry name" value="Endonuclease/exonuclease/phosphatase"/>
    <property type="match status" value="1"/>
</dbReference>
<dbReference type="Proteomes" id="UP000323632">
    <property type="component" value="Unassembled WGS sequence"/>
</dbReference>
<gene>
    <name evidence="11" type="ORF">F0919_05675</name>
</gene>
<dbReference type="CDD" id="cd09084">
    <property type="entry name" value="EEP-2"/>
    <property type="match status" value="1"/>
</dbReference>
<proteinExistence type="predicted"/>
<organism evidence="11 12">
    <name type="scientific">Taibaiella lutea</name>
    <dbReference type="NCBI Taxonomy" id="2608001"/>
    <lineage>
        <taxon>Bacteria</taxon>
        <taxon>Pseudomonadati</taxon>
        <taxon>Bacteroidota</taxon>
        <taxon>Chitinophagia</taxon>
        <taxon>Chitinophagales</taxon>
        <taxon>Chitinophagaceae</taxon>
        <taxon>Taibaiella</taxon>
    </lineage>
</organism>
<evidence type="ECO:0000313" key="11">
    <source>
        <dbReference type="EMBL" id="KAA5537161.1"/>
    </source>
</evidence>
<dbReference type="InterPro" id="IPR005135">
    <property type="entry name" value="Endo/exonuclease/phosphatase"/>
</dbReference>
<evidence type="ECO:0000256" key="2">
    <source>
        <dbReference type="ARBA" id="ARBA00001946"/>
    </source>
</evidence>
<reference evidence="11 12" key="1">
    <citation type="submission" date="2019-09" db="EMBL/GenBank/DDBJ databases">
        <title>Genome sequence and assembly of Taibaiella sp.</title>
        <authorList>
            <person name="Chhetri G."/>
        </authorList>
    </citation>
    <scope>NUCLEOTIDE SEQUENCE [LARGE SCALE GENOMIC DNA]</scope>
    <source>
        <strain evidence="11 12">KVB11</strain>
    </source>
</reference>
<name>A0A5M6CPI3_9BACT</name>
<dbReference type="GO" id="GO:0006281">
    <property type="term" value="P:DNA repair"/>
    <property type="evidence" value="ECO:0007669"/>
    <property type="project" value="UniProtKB-KW"/>
</dbReference>
<keyword evidence="6" id="KW-0378">Hydrolase</keyword>
<evidence type="ECO:0000256" key="5">
    <source>
        <dbReference type="ARBA" id="ARBA00022763"/>
    </source>
</evidence>
<dbReference type="GO" id="GO:0004519">
    <property type="term" value="F:endonuclease activity"/>
    <property type="evidence" value="ECO:0007669"/>
    <property type="project" value="UniProtKB-KW"/>
</dbReference>
<keyword evidence="3" id="KW-0540">Nuclease</keyword>
<dbReference type="GO" id="GO:0046872">
    <property type="term" value="F:metal ion binding"/>
    <property type="evidence" value="ECO:0007669"/>
    <property type="project" value="UniProtKB-KW"/>
</dbReference>
<accession>A0A5M6CPI3</accession>
<comment type="cofactor">
    <cofactor evidence="1">
        <name>Mn(2+)</name>
        <dbReference type="ChEBI" id="CHEBI:29035"/>
    </cofactor>
</comment>
<evidence type="ECO:0000256" key="6">
    <source>
        <dbReference type="ARBA" id="ARBA00022801"/>
    </source>
</evidence>
<feature type="transmembrane region" description="Helical" evidence="9">
    <location>
        <begin position="74"/>
        <end position="97"/>
    </location>
</feature>
<sequence length="393" mass="44835">MKKSFSFPKFIRSTYVAVNTIFVIWLLLCKWVSFHDPSNSPTSLSLISFTCLFAAFGNVAFIFLWLFTKKKLRALFSIIAIAICWSVCRPLIGLNYFGRNNISSAETTGLKVMTWNVHMFDLGEWTKDKASKAKILKLIEDENPDILCLEEFYWDSKEPTEPYTDILQKLGYPYVKLVTENINRKEMITSNASKTDMINVGHAIFSKYPLRNEQHYEIHSENKKMLGVEVVVDSNNIFCLNVVHLTSVGFGRKEMDYISDVKQKGVEAQDEDQSKSLLKKLRNASASRAGLANKIDSFKKTMDYPVIICGDFNDVPGSYVYSKVKGDLRDAFVEKGAGLGRTYRNISPTLRIDYIFYDNEALQIEGYNRPNVALSDHFPVIANFSLKKKTIKN</sequence>
<dbReference type="InterPro" id="IPR051547">
    <property type="entry name" value="TDP2-like"/>
</dbReference>
<dbReference type="RefSeq" id="WP_150031737.1">
    <property type="nucleotide sequence ID" value="NZ_VWSH01000001.1"/>
</dbReference>
<dbReference type="PANTHER" id="PTHR15822:SF4">
    <property type="entry name" value="TYROSYL-DNA PHOSPHODIESTERASE 2"/>
    <property type="match status" value="1"/>
</dbReference>
<keyword evidence="7" id="KW-0460">Magnesium</keyword>
<feature type="domain" description="Endonuclease/exonuclease/phosphatase" evidence="10">
    <location>
        <begin position="113"/>
        <end position="377"/>
    </location>
</feature>
<dbReference type="Pfam" id="PF03372">
    <property type="entry name" value="Exo_endo_phos"/>
    <property type="match status" value="1"/>
</dbReference>
<evidence type="ECO:0000256" key="9">
    <source>
        <dbReference type="SAM" id="Phobius"/>
    </source>
</evidence>
<dbReference type="AlphaFoldDB" id="A0A5M6CPI3"/>
<keyword evidence="12" id="KW-1185">Reference proteome</keyword>
<dbReference type="GO" id="GO:0004527">
    <property type="term" value="F:exonuclease activity"/>
    <property type="evidence" value="ECO:0007669"/>
    <property type="project" value="UniProtKB-KW"/>
</dbReference>
<keyword evidence="5" id="KW-0227">DNA damage</keyword>
<evidence type="ECO:0000256" key="3">
    <source>
        <dbReference type="ARBA" id="ARBA00022722"/>
    </source>
</evidence>
<keyword evidence="9" id="KW-1133">Transmembrane helix</keyword>
<dbReference type="EMBL" id="VWSH01000001">
    <property type="protein sequence ID" value="KAA5537161.1"/>
    <property type="molecule type" value="Genomic_DNA"/>
</dbReference>
<keyword evidence="8" id="KW-0234">DNA repair</keyword>
<evidence type="ECO:0000256" key="4">
    <source>
        <dbReference type="ARBA" id="ARBA00022723"/>
    </source>
</evidence>
<evidence type="ECO:0000256" key="8">
    <source>
        <dbReference type="ARBA" id="ARBA00023204"/>
    </source>
</evidence>
<dbReference type="SUPFAM" id="SSF56219">
    <property type="entry name" value="DNase I-like"/>
    <property type="match status" value="1"/>
</dbReference>
<comment type="caution">
    <text evidence="11">The sequence shown here is derived from an EMBL/GenBank/DDBJ whole genome shotgun (WGS) entry which is preliminary data.</text>
</comment>
<protein>
    <submittedName>
        <fullName evidence="11">Endonuclease/exonuclease/phosphatase family protein</fullName>
    </submittedName>
</protein>
<evidence type="ECO:0000313" key="12">
    <source>
        <dbReference type="Proteomes" id="UP000323632"/>
    </source>
</evidence>
<evidence type="ECO:0000256" key="1">
    <source>
        <dbReference type="ARBA" id="ARBA00001936"/>
    </source>
</evidence>
<evidence type="ECO:0000256" key="7">
    <source>
        <dbReference type="ARBA" id="ARBA00022842"/>
    </source>
</evidence>
<feature type="transmembrane region" description="Helical" evidence="9">
    <location>
        <begin position="46"/>
        <end position="67"/>
    </location>
</feature>
<keyword evidence="11" id="KW-0255">Endonuclease</keyword>
<evidence type="ECO:0000259" key="10">
    <source>
        <dbReference type="Pfam" id="PF03372"/>
    </source>
</evidence>
<keyword evidence="11" id="KW-0269">Exonuclease</keyword>
<keyword evidence="4" id="KW-0479">Metal-binding</keyword>
<keyword evidence="9" id="KW-0472">Membrane</keyword>
<feature type="transmembrane region" description="Helical" evidence="9">
    <location>
        <begin position="12"/>
        <end position="34"/>
    </location>
</feature>
<keyword evidence="9" id="KW-0812">Transmembrane</keyword>
<dbReference type="InterPro" id="IPR036691">
    <property type="entry name" value="Endo/exonu/phosph_ase_sf"/>
</dbReference>
<comment type="cofactor">
    <cofactor evidence="2">
        <name>Mg(2+)</name>
        <dbReference type="ChEBI" id="CHEBI:18420"/>
    </cofactor>
</comment>